<dbReference type="PROSITE" id="PS00519">
    <property type="entry name" value="HTH_ASNC_1"/>
    <property type="match status" value="1"/>
</dbReference>
<dbReference type="InterPro" id="IPR036388">
    <property type="entry name" value="WH-like_DNA-bd_sf"/>
</dbReference>
<dbReference type="Pfam" id="PF13404">
    <property type="entry name" value="HTH_AsnC-type"/>
    <property type="match status" value="1"/>
</dbReference>
<name>A0A9X3MRA7_9ACTN</name>
<organism evidence="5 6">
    <name type="scientific">Solirubrobacter ginsenosidimutans</name>
    <dbReference type="NCBI Taxonomy" id="490573"/>
    <lineage>
        <taxon>Bacteria</taxon>
        <taxon>Bacillati</taxon>
        <taxon>Actinomycetota</taxon>
        <taxon>Thermoleophilia</taxon>
        <taxon>Solirubrobacterales</taxon>
        <taxon>Solirubrobacteraceae</taxon>
        <taxon>Solirubrobacter</taxon>
    </lineage>
</organism>
<dbReference type="InterPro" id="IPR019888">
    <property type="entry name" value="Tscrpt_reg_AsnC-like"/>
</dbReference>
<sequence length="150" mass="16058">METTGLDAVDFQIVNALLRNGRVSFAELGKEVGLSPHGAADRVRRLRRTGVITGFTATVALANVGRSLDAFIDVRLLPSTTSEAFEAFVLGLPAVQEVAFVTGRFDYHVRVACHGAEDLDQTVRAIRRQGAAASETRIVLRAATSSHPIG</sequence>
<evidence type="ECO:0000313" key="5">
    <source>
        <dbReference type="EMBL" id="MDA0161526.1"/>
    </source>
</evidence>
<keyword evidence="3" id="KW-0804">Transcription</keyword>
<dbReference type="SUPFAM" id="SSF54909">
    <property type="entry name" value="Dimeric alpha+beta barrel"/>
    <property type="match status" value="1"/>
</dbReference>
<reference evidence="5" key="1">
    <citation type="submission" date="2022-10" db="EMBL/GenBank/DDBJ databases">
        <title>The WGS of Solirubrobacter ginsenosidimutans DSM 21036.</title>
        <authorList>
            <person name="Jiang Z."/>
        </authorList>
    </citation>
    <scope>NUCLEOTIDE SEQUENCE</scope>
    <source>
        <strain evidence="5">DSM 21036</strain>
    </source>
</reference>
<dbReference type="Pfam" id="PF01037">
    <property type="entry name" value="AsnC_trans_reg"/>
    <property type="match status" value="1"/>
</dbReference>
<dbReference type="InterPro" id="IPR036390">
    <property type="entry name" value="WH_DNA-bd_sf"/>
</dbReference>
<dbReference type="Proteomes" id="UP001149140">
    <property type="component" value="Unassembled WGS sequence"/>
</dbReference>
<evidence type="ECO:0000259" key="4">
    <source>
        <dbReference type="PROSITE" id="PS50956"/>
    </source>
</evidence>
<dbReference type="InterPro" id="IPR019885">
    <property type="entry name" value="Tscrpt_reg_HTH_AsnC-type_CS"/>
</dbReference>
<dbReference type="PROSITE" id="PS50956">
    <property type="entry name" value="HTH_ASNC_2"/>
    <property type="match status" value="1"/>
</dbReference>
<dbReference type="InterPro" id="IPR000485">
    <property type="entry name" value="AsnC-type_HTH_dom"/>
</dbReference>
<protein>
    <submittedName>
        <fullName evidence="5">Lrp/AsnC family transcriptional regulator</fullName>
    </submittedName>
</protein>
<keyword evidence="1" id="KW-0805">Transcription regulation</keyword>
<dbReference type="EMBL" id="JAPDOD010000012">
    <property type="protein sequence ID" value="MDA0161526.1"/>
    <property type="molecule type" value="Genomic_DNA"/>
</dbReference>
<proteinExistence type="predicted"/>
<evidence type="ECO:0000256" key="1">
    <source>
        <dbReference type="ARBA" id="ARBA00023015"/>
    </source>
</evidence>
<dbReference type="PANTHER" id="PTHR30154">
    <property type="entry name" value="LEUCINE-RESPONSIVE REGULATORY PROTEIN"/>
    <property type="match status" value="1"/>
</dbReference>
<evidence type="ECO:0000256" key="3">
    <source>
        <dbReference type="ARBA" id="ARBA00023163"/>
    </source>
</evidence>
<dbReference type="AlphaFoldDB" id="A0A9X3MRA7"/>
<accession>A0A9X3MRA7</accession>
<feature type="domain" description="HTH asnC-type" evidence="4">
    <location>
        <begin position="6"/>
        <end position="67"/>
    </location>
</feature>
<dbReference type="SMART" id="SM00344">
    <property type="entry name" value="HTH_ASNC"/>
    <property type="match status" value="1"/>
</dbReference>
<dbReference type="InterPro" id="IPR011008">
    <property type="entry name" value="Dimeric_a/b-barrel"/>
</dbReference>
<evidence type="ECO:0000256" key="2">
    <source>
        <dbReference type="ARBA" id="ARBA00023125"/>
    </source>
</evidence>
<keyword evidence="6" id="KW-1185">Reference proteome</keyword>
<dbReference type="PANTHER" id="PTHR30154:SF45">
    <property type="entry name" value="TRANSCRIPTIONAL REGULATORY PROTEIN (PROBABLY ASNC-FAMILY)-RELATED"/>
    <property type="match status" value="1"/>
</dbReference>
<evidence type="ECO:0000313" key="6">
    <source>
        <dbReference type="Proteomes" id="UP001149140"/>
    </source>
</evidence>
<dbReference type="PRINTS" id="PR00033">
    <property type="entry name" value="HTHASNC"/>
</dbReference>
<dbReference type="SUPFAM" id="SSF46785">
    <property type="entry name" value="Winged helix' DNA-binding domain"/>
    <property type="match status" value="1"/>
</dbReference>
<dbReference type="RefSeq" id="WP_270040742.1">
    <property type="nucleotide sequence ID" value="NZ_JAPDOD010000012.1"/>
</dbReference>
<comment type="caution">
    <text evidence="5">The sequence shown here is derived from an EMBL/GenBank/DDBJ whole genome shotgun (WGS) entry which is preliminary data.</text>
</comment>
<dbReference type="Gene3D" id="1.10.10.10">
    <property type="entry name" value="Winged helix-like DNA-binding domain superfamily/Winged helix DNA-binding domain"/>
    <property type="match status" value="1"/>
</dbReference>
<dbReference type="GO" id="GO:0043565">
    <property type="term" value="F:sequence-specific DNA binding"/>
    <property type="evidence" value="ECO:0007669"/>
    <property type="project" value="InterPro"/>
</dbReference>
<dbReference type="Gene3D" id="3.30.70.920">
    <property type="match status" value="1"/>
</dbReference>
<gene>
    <name evidence="5" type="ORF">OM076_14715</name>
</gene>
<dbReference type="InterPro" id="IPR019887">
    <property type="entry name" value="Tscrpt_reg_AsnC/Lrp_C"/>
</dbReference>
<dbReference type="GO" id="GO:0005829">
    <property type="term" value="C:cytosol"/>
    <property type="evidence" value="ECO:0007669"/>
    <property type="project" value="TreeGrafter"/>
</dbReference>
<dbReference type="GO" id="GO:0043200">
    <property type="term" value="P:response to amino acid"/>
    <property type="evidence" value="ECO:0007669"/>
    <property type="project" value="TreeGrafter"/>
</dbReference>
<keyword evidence="2" id="KW-0238">DNA-binding</keyword>